<evidence type="ECO:0000256" key="1">
    <source>
        <dbReference type="SAM" id="SignalP"/>
    </source>
</evidence>
<dbReference type="PROSITE" id="PS51257">
    <property type="entry name" value="PROKAR_LIPOPROTEIN"/>
    <property type="match status" value="1"/>
</dbReference>
<accession>A0AAX4HV53</accession>
<evidence type="ECO:0000313" key="2">
    <source>
        <dbReference type="EMBL" id="WPU66963.1"/>
    </source>
</evidence>
<name>A0AAX4HV53_9BACT</name>
<sequence length="76" mass="8806">MKTFMALLTLLTLTGISGCNRAGETKKTDDMDIQREEEFSRDDILERRNMPAETGSDNEIQIDRRVIDEDELELDR</sequence>
<organism evidence="2 3">
    <name type="scientific">Peredibacter starrii</name>
    <dbReference type="NCBI Taxonomy" id="28202"/>
    <lineage>
        <taxon>Bacteria</taxon>
        <taxon>Pseudomonadati</taxon>
        <taxon>Bdellovibrionota</taxon>
        <taxon>Bacteriovoracia</taxon>
        <taxon>Bacteriovoracales</taxon>
        <taxon>Bacteriovoracaceae</taxon>
        <taxon>Peredibacter</taxon>
    </lineage>
</organism>
<keyword evidence="1" id="KW-0732">Signal</keyword>
<evidence type="ECO:0000313" key="3">
    <source>
        <dbReference type="Proteomes" id="UP001324634"/>
    </source>
</evidence>
<gene>
    <name evidence="2" type="ORF">SOO65_09390</name>
</gene>
<dbReference type="RefSeq" id="WP_321399684.1">
    <property type="nucleotide sequence ID" value="NZ_CP139487.1"/>
</dbReference>
<evidence type="ECO:0008006" key="4">
    <source>
        <dbReference type="Google" id="ProtNLM"/>
    </source>
</evidence>
<protein>
    <recommendedName>
        <fullName evidence="4">Secreted protein</fullName>
    </recommendedName>
</protein>
<feature type="chain" id="PRO_5043578993" description="Secreted protein" evidence="1">
    <location>
        <begin position="23"/>
        <end position="76"/>
    </location>
</feature>
<reference evidence="2 3" key="1">
    <citation type="submission" date="2023-11" db="EMBL/GenBank/DDBJ databases">
        <title>Peredibacter starrii A3.12.</title>
        <authorList>
            <person name="Mitchell R.J."/>
        </authorList>
    </citation>
    <scope>NUCLEOTIDE SEQUENCE [LARGE SCALE GENOMIC DNA]</scope>
    <source>
        <strain evidence="2 3">A3.12</strain>
    </source>
</reference>
<dbReference type="EMBL" id="CP139487">
    <property type="protein sequence ID" value="WPU66963.1"/>
    <property type="molecule type" value="Genomic_DNA"/>
</dbReference>
<dbReference type="KEGG" id="psti:SOO65_09390"/>
<dbReference type="Proteomes" id="UP001324634">
    <property type="component" value="Chromosome"/>
</dbReference>
<proteinExistence type="predicted"/>
<dbReference type="AlphaFoldDB" id="A0AAX4HV53"/>
<feature type="signal peptide" evidence="1">
    <location>
        <begin position="1"/>
        <end position="22"/>
    </location>
</feature>
<keyword evidence="3" id="KW-1185">Reference proteome</keyword>